<proteinExistence type="predicted"/>
<keyword evidence="2" id="KW-1185">Reference proteome</keyword>
<protein>
    <submittedName>
        <fullName evidence="1">Uncharacterized protein</fullName>
    </submittedName>
</protein>
<dbReference type="EMBL" id="LFZN01000015">
    <property type="protein sequence ID" value="KXT05131.1"/>
    <property type="molecule type" value="Genomic_DNA"/>
</dbReference>
<reference evidence="1 2" key="1">
    <citation type="submission" date="2015-07" db="EMBL/GenBank/DDBJ databases">
        <title>Comparative genomics of the Sigatoka disease complex on banana suggests a link between parallel evolutionary changes in Pseudocercospora fijiensis and Pseudocercospora eumusae and increased virulence on the banana host.</title>
        <authorList>
            <person name="Chang T.-C."/>
            <person name="Salvucci A."/>
            <person name="Crous P.W."/>
            <person name="Stergiopoulos I."/>
        </authorList>
    </citation>
    <scope>NUCLEOTIDE SEQUENCE [LARGE SCALE GENOMIC DNA]</scope>
    <source>
        <strain evidence="1 2">CBS 114824</strain>
    </source>
</reference>
<evidence type="ECO:0000313" key="2">
    <source>
        <dbReference type="Proteomes" id="UP000070133"/>
    </source>
</evidence>
<dbReference type="AlphaFoldDB" id="A0A139HRP3"/>
<dbReference type="Proteomes" id="UP000070133">
    <property type="component" value="Unassembled WGS sequence"/>
</dbReference>
<name>A0A139HRP3_9PEZI</name>
<gene>
    <name evidence="1" type="ORF">AC578_7543</name>
</gene>
<accession>A0A139HRP3</accession>
<comment type="caution">
    <text evidence="1">The sequence shown here is derived from an EMBL/GenBank/DDBJ whole genome shotgun (WGS) entry which is preliminary data.</text>
</comment>
<evidence type="ECO:0000313" key="1">
    <source>
        <dbReference type="EMBL" id="KXT05131.1"/>
    </source>
</evidence>
<organism evidence="1 2">
    <name type="scientific">Pseudocercospora eumusae</name>
    <dbReference type="NCBI Taxonomy" id="321146"/>
    <lineage>
        <taxon>Eukaryota</taxon>
        <taxon>Fungi</taxon>
        <taxon>Dikarya</taxon>
        <taxon>Ascomycota</taxon>
        <taxon>Pezizomycotina</taxon>
        <taxon>Dothideomycetes</taxon>
        <taxon>Dothideomycetidae</taxon>
        <taxon>Mycosphaerellales</taxon>
        <taxon>Mycosphaerellaceae</taxon>
        <taxon>Pseudocercospora</taxon>
    </lineage>
</organism>
<sequence>MKQPNGLCAHTVTRKVKARQETVQAHTRARATAIILCRSICHKPTRAVNTVPLRLPELRKMRRNHLPPPYAALPTCNLPHRVRELLRRANLRLLPQP</sequence>